<comment type="caution">
    <text evidence="2">The sequence shown here is derived from an EMBL/GenBank/DDBJ whole genome shotgun (WGS) entry which is preliminary data.</text>
</comment>
<protein>
    <submittedName>
        <fullName evidence="2">Uncharacterized protein</fullName>
    </submittedName>
</protein>
<evidence type="ECO:0000313" key="2">
    <source>
        <dbReference type="EMBL" id="GKU91048.1"/>
    </source>
</evidence>
<sequence>MRKVPDLSLLGVPSPQFRSSPPSASSPSPPVSISISSSYRFLHPFHSITGNPSPDLLVSVP</sequence>
<evidence type="ECO:0000256" key="1">
    <source>
        <dbReference type="SAM" id="MobiDB-lite"/>
    </source>
</evidence>
<proteinExistence type="predicted"/>
<organism evidence="2 3">
    <name type="scientific">Rubroshorea leprosula</name>
    <dbReference type="NCBI Taxonomy" id="152421"/>
    <lineage>
        <taxon>Eukaryota</taxon>
        <taxon>Viridiplantae</taxon>
        <taxon>Streptophyta</taxon>
        <taxon>Embryophyta</taxon>
        <taxon>Tracheophyta</taxon>
        <taxon>Spermatophyta</taxon>
        <taxon>Magnoliopsida</taxon>
        <taxon>eudicotyledons</taxon>
        <taxon>Gunneridae</taxon>
        <taxon>Pentapetalae</taxon>
        <taxon>rosids</taxon>
        <taxon>malvids</taxon>
        <taxon>Malvales</taxon>
        <taxon>Dipterocarpaceae</taxon>
        <taxon>Rubroshorea</taxon>
    </lineage>
</organism>
<keyword evidence="3" id="KW-1185">Reference proteome</keyword>
<reference evidence="2 3" key="1">
    <citation type="journal article" date="2021" name="Commun. Biol.">
        <title>The genome of Shorea leprosula (Dipterocarpaceae) highlights the ecological relevance of drought in aseasonal tropical rainforests.</title>
        <authorList>
            <person name="Ng K.K.S."/>
            <person name="Kobayashi M.J."/>
            <person name="Fawcett J.A."/>
            <person name="Hatakeyama M."/>
            <person name="Paape T."/>
            <person name="Ng C.H."/>
            <person name="Ang C.C."/>
            <person name="Tnah L.H."/>
            <person name="Lee C.T."/>
            <person name="Nishiyama T."/>
            <person name="Sese J."/>
            <person name="O'Brien M.J."/>
            <person name="Copetti D."/>
            <person name="Mohd Noor M.I."/>
            <person name="Ong R.C."/>
            <person name="Putra M."/>
            <person name="Sireger I.Z."/>
            <person name="Indrioko S."/>
            <person name="Kosugi Y."/>
            <person name="Izuno A."/>
            <person name="Isagi Y."/>
            <person name="Lee S.L."/>
            <person name="Shimizu K.K."/>
        </authorList>
    </citation>
    <scope>NUCLEOTIDE SEQUENCE [LARGE SCALE GENOMIC DNA]</scope>
    <source>
        <strain evidence="2">214</strain>
    </source>
</reference>
<dbReference type="AlphaFoldDB" id="A0AAV5HZ94"/>
<dbReference type="EMBL" id="BPVZ01000004">
    <property type="protein sequence ID" value="GKU91048.1"/>
    <property type="molecule type" value="Genomic_DNA"/>
</dbReference>
<feature type="compositionally biased region" description="Low complexity" evidence="1">
    <location>
        <begin position="13"/>
        <end position="31"/>
    </location>
</feature>
<feature type="region of interest" description="Disordered" evidence="1">
    <location>
        <begin position="1"/>
        <end position="31"/>
    </location>
</feature>
<accession>A0AAV5HZ94</accession>
<evidence type="ECO:0000313" key="3">
    <source>
        <dbReference type="Proteomes" id="UP001054252"/>
    </source>
</evidence>
<gene>
    <name evidence="2" type="ORF">SLEP1_g4973</name>
</gene>
<name>A0AAV5HZ94_9ROSI</name>
<dbReference type="Proteomes" id="UP001054252">
    <property type="component" value="Unassembled WGS sequence"/>
</dbReference>